<protein>
    <submittedName>
        <fullName evidence="1">Uncharacterized protein</fullName>
    </submittedName>
</protein>
<dbReference type="EMBL" id="CP144692">
    <property type="protein sequence ID" value="WVY96654.1"/>
    <property type="molecule type" value="Genomic_DNA"/>
</dbReference>
<organism evidence="1 2">
    <name type="scientific">Vigna mungo</name>
    <name type="common">Black gram</name>
    <name type="synonym">Phaseolus mungo</name>
    <dbReference type="NCBI Taxonomy" id="3915"/>
    <lineage>
        <taxon>Eukaryota</taxon>
        <taxon>Viridiplantae</taxon>
        <taxon>Streptophyta</taxon>
        <taxon>Embryophyta</taxon>
        <taxon>Tracheophyta</taxon>
        <taxon>Spermatophyta</taxon>
        <taxon>Magnoliopsida</taxon>
        <taxon>eudicotyledons</taxon>
        <taxon>Gunneridae</taxon>
        <taxon>Pentapetalae</taxon>
        <taxon>rosids</taxon>
        <taxon>fabids</taxon>
        <taxon>Fabales</taxon>
        <taxon>Fabaceae</taxon>
        <taxon>Papilionoideae</taxon>
        <taxon>50 kb inversion clade</taxon>
        <taxon>NPAAA clade</taxon>
        <taxon>indigoferoid/millettioid clade</taxon>
        <taxon>Phaseoleae</taxon>
        <taxon>Vigna</taxon>
    </lineage>
</organism>
<reference evidence="1 2" key="1">
    <citation type="journal article" date="2023" name="Life. Sci Alliance">
        <title>Evolutionary insights into 3D genome organization and epigenetic landscape of Vigna mungo.</title>
        <authorList>
            <person name="Junaid A."/>
            <person name="Singh B."/>
            <person name="Bhatia S."/>
        </authorList>
    </citation>
    <scope>NUCLEOTIDE SEQUENCE [LARGE SCALE GENOMIC DNA]</scope>
    <source>
        <strain evidence="1">Urdbean</strain>
    </source>
</reference>
<evidence type="ECO:0000313" key="2">
    <source>
        <dbReference type="Proteomes" id="UP001374535"/>
    </source>
</evidence>
<sequence>MKEKGLRAMRDVISSFNHYYKSSQNYAVKAVTVPSSESEASNSNNIVDSFKNFMAVAIATISASLVAVEKLSDISPFFFLDLKLSAFAPAPCARSLSLRVFMYDLPSRFNVGMVDRRNKAETPVTVEDWPLFGYSFLRFPKSRTTSLLVSTLVAVNQCDAAVRRREFGGVDADGGSLLGGAFPFLTLCSERFVGLKRDVVALRWFEAVAVADAVGGSLVTGLRLGVGTVVRVVGGWRVEGVAVKWCWFGDLVWDWMLRRRRRRREDVCCGISPERPTTLSFEKHSTPKRKEGTSCEAFKQPKESGSMARCNGIEPCKLVMDLEGTDARERG</sequence>
<dbReference type="AlphaFoldDB" id="A0AAQ3MS49"/>
<proteinExistence type="predicted"/>
<gene>
    <name evidence="1" type="ORF">V8G54_028805</name>
</gene>
<keyword evidence="2" id="KW-1185">Reference proteome</keyword>
<dbReference type="Proteomes" id="UP001374535">
    <property type="component" value="Chromosome 9"/>
</dbReference>
<evidence type="ECO:0000313" key="1">
    <source>
        <dbReference type="EMBL" id="WVY96654.1"/>
    </source>
</evidence>
<accession>A0AAQ3MS49</accession>
<name>A0AAQ3MS49_VIGMU</name>